<reference evidence="3 4" key="1">
    <citation type="journal article" date="2014" name="Genome Biol. Evol.">
        <title>The secreted proteins of Achlya hypogyna and Thraustotheca clavata identify the ancestral oomycete secretome and reveal gene acquisitions by horizontal gene transfer.</title>
        <authorList>
            <person name="Misner I."/>
            <person name="Blouin N."/>
            <person name="Leonard G."/>
            <person name="Richards T.A."/>
            <person name="Lane C.E."/>
        </authorList>
    </citation>
    <scope>NUCLEOTIDE SEQUENCE [LARGE SCALE GENOMIC DNA]</scope>
    <source>
        <strain evidence="3 4">ATCC 48635</strain>
    </source>
</reference>
<evidence type="ECO:0000256" key="1">
    <source>
        <dbReference type="SAM" id="MobiDB-lite"/>
    </source>
</evidence>
<dbReference type="Pfam" id="PF03184">
    <property type="entry name" value="DDE_1"/>
    <property type="match status" value="1"/>
</dbReference>
<sequence length="288" mass="31184">MVPTLPRSVSQPQAPRAQVISRSRRSPTAVYNMDESPFFSRSKSKKVVAVRGSKNVRTTESPTPAHLTYVACVSAAGYVQPPLFIMPSSRSGFMNSTIPILWLDMFSSAIPATTPRPVVLFFDGYKSHISPEIIKRSAVLGILLVCLPPNATHLVEPLDVAVFGQLKMAVRATIRDFMVSSGSSNMSKAQAIKLAGFAAMGLYPPSLPKMLHRLAHFDAGGVSKDTEWDVSWLQRQQVRKGILLLPAPVAPSSKAARKTVDVGGRLLSADDVIAELQPAPKTHKCAKI</sequence>
<organism evidence="3 4">
    <name type="scientific">Achlya hypogyna</name>
    <name type="common">Oomycete</name>
    <name type="synonym">Protoachlya hypogyna</name>
    <dbReference type="NCBI Taxonomy" id="1202772"/>
    <lineage>
        <taxon>Eukaryota</taxon>
        <taxon>Sar</taxon>
        <taxon>Stramenopiles</taxon>
        <taxon>Oomycota</taxon>
        <taxon>Saprolegniomycetes</taxon>
        <taxon>Saprolegniales</taxon>
        <taxon>Achlyaceae</taxon>
        <taxon>Achlya</taxon>
    </lineage>
</organism>
<accession>A0A1V9YCF6</accession>
<gene>
    <name evidence="3" type="ORF">ACHHYP_14756</name>
</gene>
<protein>
    <recommendedName>
        <fullName evidence="2">DDE-1 domain-containing protein</fullName>
    </recommendedName>
</protein>
<dbReference type="GO" id="GO:0005634">
    <property type="term" value="C:nucleus"/>
    <property type="evidence" value="ECO:0007669"/>
    <property type="project" value="TreeGrafter"/>
</dbReference>
<comment type="caution">
    <text evidence="3">The sequence shown here is derived from an EMBL/GenBank/DDBJ whole genome shotgun (WGS) entry which is preliminary data.</text>
</comment>
<feature type="domain" description="DDE-1" evidence="2">
    <location>
        <begin position="88"/>
        <end position="190"/>
    </location>
</feature>
<dbReference type="OrthoDB" id="124992at2759"/>
<name>A0A1V9YCF6_ACHHY</name>
<dbReference type="InterPro" id="IPR004875">
    <property type="entry name" value="DDE_SF_endonuclease_dom"/>
</dbReference>
<keyword evidence="4" id="KW-1185">Reference proteome</keyword>
<evidence type="ECO:0000259" key="2">
    <source>
        <dbReference type="Pfam" id="PF03184"/>
    </source>
</evidence>
<evidence type="ECO:0000313" key="4">
    <source>
        <dbReference type="Proteomes" id="UP000243579"/>
    </source>
</evidence>
<evidence type="ECO:0000313" key="3">
    <source>
        <dbReference type="EMBL" id="OQR83401.1"/>
    </source>
</evidence>
<dbReference type="PANTHER" id="PTHR19303:SF57">
    <property type="entry name" value="HTH CENPB-TYPE DOMAIN-CONTAINING PROTEIN"/>
    <property type="match status" value="1"/>
</dbReference>
<dbReference type="GO" id="GO:0003677">
    <property type="term" value="F:DNA binding"/>
    <property type="evidence" value="ECO:0007669"/>
    <property type="project" value="TreeGrafter"/>
</dbReference>
<dbReference type="EMBL" id="JNBR01002185">
    <property type="protein sequence ID" value="OQR83401.1"/>
    <property type="molecule type" value="Genomic_DNA"/>
</dbReference>
<dbReference type="PANTHER" id="PTHR19303">
    <property type="entry name" value="TRANSPOSON"/>
    <property type="match status" value="1"/>
</dbReference>
<dbReference type="Proteomes" id="UP000243579">
    <property type="component" value="Unassembled WGS sequence"/>
</dbReference>
<dbReference type="AlphaFoldDB" id="A0A1V9YCF6"/>
<feature type="region of interest" description="Disordered" evidence="1">
    <location>
        <begin position="1"/>
        <end position="26"/>
    </location>
</feature>
<dbReference type="InterPro" id="IPR050863">
    <property type="entry name" value="CenT-Element_Derived"/>
</dbReference>
<proteinExistence type="predicted"/>